<dbReference type="GO" id="GO:0006145">
    <property type="term" value="P:purine nucleobase catabolic process"/>
    <property type="evidence" value="ECO:0007669"/>
    <property type="project" value="TreeGrafter"/>
</dbReference>
<name>A0A654LWS4_9ARCH</name>
<dbReference type="EMBL" id="CP012850">
    <property type="protein sequence ID" value="ALI35655.1"/>
    <property type="molecule type" value="Genomic_DNA"/>
</dbReference>
<dbReference type="PANTHER" id="PTHR43668">
    <property type="entry name" value="ALLANTOINASE"/>
    <property type="match status" value="1"/>
</dbReference>
<dbReference type="KEGG" id="taa:NMY3_01451"/>
<keyword evidence="2" id="KW-0472">Membrane</keyword>
<evidence type="ECO:0000313" key="4">
    <source>
        <dbReference type="EMBL" id="ALI35655.1"/>
    </source>
</evidence>
<keyword evidence="2" id="KW-1133">Transmembrane helix</keyword>
<dbReference type="PANTHER" id="PTHR43668:SF2">
    <property type="entry name" value="ALLANTOINASE"/>
    <property type="match status" value="1"/>
</dbReference>
<dbReference type="InterPro" id="IPR011059">
    <property type="entry name" value="Metal-dep_hydrolase_composite"/>
</dbReference>
<evidence type="ECO:0000313" key="5">
    <source>
        <dbReference type="Proteomes" id="UP000058925"/>
    </source>
</evidence>
<dbReference type="Proteomes" id="UP000058925">
    <property type="component" value="Chromosome"/>
</dbReference>
<dbReference type="GO" id="GO:0005737">
    <property type="term" value="C:cytoplasm"/>
    <property type="evidence" value="ECO:0007669"/>
    <property type="project" value="TreeGrafter"/>
</dbReference>
<dbReference type="SMR" id="A0A654LWS4"/>
<dbReference type="SUPFAM" id="SSF51556">
    <property type="entry name" value="Metallo-dependent hydrolases"/>
    <property type="match status" value="1"/>
</dbReference>
<dbReference type="AlphaFoldDB" id="A0A654LWS4"/>
<proteinExistence type="predicted"/>
<evidence type="ECO:0000256" key="2">
    <source>
        <dbReference type="SAM" id="Phobius"/>
    </source>
</evidence>
<dbReference type="Gene3D" id="3.20.20.140">
    <property type="entry name" value="Metal-dependent hydrolases"/>
    <property type="match status" value="1"/>
</dbReference>
<reference evidence="5" key="1">
    <citation type="submission" date="2015-10" db="EMBL/GenBank/DDBJ databases">
        <title>Niche specialization of a soil ammonia-oxidizing archaeon, Candidatus Nitrosocosmicus oleophilus.</title>
        <authorList>
            <person name="Jung M.-Y."/>
            <person name="Rhee S.-K."/>
        </authorList>
    </citation>
    <scope>NUCLEOTIDE SEQUENCE [LARGE SCALE GENOMIC DNA]</scope>
    <source>
        <strain evidence="5">MY3</strain>
    </source>
</reference>
<feature type="domain" description="Amidohydrolase-related" evidence="3">
    <location>
        <begin position="340"/>
        <end position="484"/>
    </location>
</feature>
<gene>
    <name evidence="4" type="primary">lhyD</name>
    <name evidence="4" type="ORF">NMY3_01451</name>
</gene>
<accession>A0A654LWS4</accession>
<dbReference type="InterPro" id="IPR050138">
    <property type="entry name" value="DHOase/Allantoinase_Hydrolase"/>
</dbReference>
<feature type="transmembrane region" description="Helical" evidence="2">
    <location>
        <begin position="379"/>
        <end position="401"/>
    </location>
</feature>
<evidence type="ECO:0000259" key="3">
    <source>
        <dbReference type="Pfam" id="PF01979"/>
    </source>
</evidence>
<evidence type="ECO:0000256" key="1">
    <source>
        <dbReference type="SAM" id="MobiDB-lite"/>
    </source>
</evidence>
<sequence>MIMSNDYDRPINSNSCDLIIKNANVVIPKVGVLRTNILIENGKIKELTNSSASVNYSKSINANDKYVLPGLIDPHVHYGVFSPIEMAAATESKSAAVGGVTTIMRMLRVYESYKEEISKHLEASARNHFIDYGIHASILNSDQVKDITYLYQSGIHSFKIYMNLGSTDNRILMDMSPYRNLRLPKNVFVSDELCNSVVGKSSTFKNSVVLVHAEDHNTCANLIEEKKFEKSKTKNDASDKSPENVKGKQTNLNKDNPLDLWSKCRPPESEVIAIKKIMNMARQFGSNIYFVHIGSNGALDAILYERQIGGCNAYIETCPHYLTHSVDFGDLRGKVVPPLRSKNDVASLWNAIKNGVIDTIGTDHVANTMSLKSGENNDIWTALAGFPGVATMLPVLLHYGVNLRQLPIQRMVELTSFNTSKIFGMFPKKGTIQKGSDADLVIIDLDLVQKVTPDLLQSSSDYTIYDGIKLQGWPITTISRGKIIMENGTVFPENLGHGEFIGINNHITKD</sequence>
<dbReference type="EC" id="3.5.2.-" evidence="4"/>
<keyword evidence="4" id="KW-0378">Hydrolase</keyword>
<keyword evidence="5" id="KW-1185">Reference proteome</keyword>
<feature type="region of interest" description="Disordered" evidence="1">
    <location>
        <begin position="230"/>
        <end position="259"/>
    </location>
</feature>
<organism evidence="4 5">
    <name type="scientific">Candidatus Nitrosocosmicus oleophilus</name>
    <dbReference type="NCBI Taxonomy" id="1353260"/>
    <lineage>
        <taxon>Archaea</taxon>
        <taxon>Nitrososphaerota</taxon>
        <taxon>Nitrososphaeria</taxon>
        <taxon>Nitrososphaerales</taxon>
        <taxon>Nitrososphaeraceae</taxon>
        <taxon>Candidatus Nitrosocosmicus</taxon>
    </lineage>
</organism>
<dbReference type="InterPro" id="IPR032466">
    <property type="entry name" value="Metal_Hydrolase"/>
</dbReference>
<feature type="compositionally biased region" description="Basic and acidic residues" evidence="1">
    <location>
        <begin position="230"/>
        <end position="246"/>
    </location>
</feature>
<keyword evidence="2" id="KW-0812">Transmembrane</keyword>
<protein>
    <submittedName>
        <fullName evidence="4">L-hydantoinase</fullName>
        <ecNumber evidence="4">3.5.2.-</ecNumber>
    </submittedName>
</protein>
<dbReference type="Pfam" id="PF01979">
    <property type="entry name" value="Amidohydro_1"/>
    <property type="match status" value="1"/>
</dbReference>
<dbReference type="Gene3D" id="2.30.40.10">
    <property type="entry name" value="Urease, subunit C, domain 1"/>
    <property type="match status" value="1"/>
</dbReference>
<dbReference type="SUPFAM" id="SSF51338">
    <property type="entry name" value="Composite domain of metallo-dependent hydrolases"/>
    <property type="match status" value="1"/>
</dbReference>
<dbReference type="GO" id="GO:0004038">
    <property type="term" value="F:allantoinase activity"/>
    <property type="evidence" value="ECO:0007669"/>
    <property type="project" value="TreeGrafter"/>
</dbReference>
<dbReference type="InterPro" id="IPR006680">
    <property type="entry name" value="Amidohydro-rel"/>
</dbReference>